<keyword evidence="2" id="KW-1185">Reference proteome</keyword>
<sequence length="76" mass="8040">MQRLHAAILDACIRVDSLAAFTHEDVAAINGVLDQFEVDLDAVSGPRLFAIDPASGAVEMAHRSEAGHPLRAFGGQ</sequence>
<name>A0ABQ4RZN3_9HYPH</name>
<reference evidence="1" key="1">
    <citation type="journal article" date="2021" name="Front. Microbiol.">
        <title>Comprehensive Comparative Genomics and Phenotyping of Methylobacterium Species.</title>
        <authorList>
            <person name="Alessa O."/>
            <person name="Ogura Y."/>
            <person name="Fujitani Y."/>
            <person name="Takami H."/>
            <person name="Hayashi T."/>
            <person name="Sahin N."/>
            <person name="Tani A."/>
        </authorList>
    </citation>
    <scope>NUCLEOTIDE SEQUENCE</scope>
    <source>
        <strain evidence="1">DSM 19015</strain>
    </source>
</reference>
<reference evidence="1" key="2">
    <citation type="submission" date="2021-08" db="EMBL/GenBank/DDBJ databases">
        <authorList>
            <person name="Tani A."/>
            <person name="Ola A."/>
            <person name="Ogura Y."/>
            <person name="Katsura K."/>
            <person name="Hayashi T."/>
        </authorList>
    </citation>
    <scope>NUCLEOTIDE SEQUENCE</scope>
    <source>
        <strain evidence="1">DSM 19015</strain>
    </source>
</reference>
<gene>
    <name evidence="1" type="ORF">OCOJLMKI_3544</name>
</gene>
<evidence type="ECO:0000313" key="2">
    <source>
        <dbReference type="Proteomes" id="UP001055125"/>
    </source>
</evidence>
<comment type="caution">
    <text evidence="1">The sequence shown here is derived from an EMBL/GenBank/DDBJ whole genome shotgun (WGS) entry which is preliminary data.</text>
</comment>
<dbReference type="EMBL" id="BPQP01000059">
    <property type="protein sequence ID" value="GJD96323.1"/>
    <property type="molecule type" value="Genomic_DNA"/>
</dbReference>
<dbReference type="Proteomes" id="UP001055125">
    <property type="component" value="Unassembled WGS sequence"/>
</dbReference>
<organism evidence="1 2">
    <name type="scientific">Methylobacterium iners</name>
    <dbReference type="NCBI Taxonomy" id="418707"/>
    <lineage>
        <taxon>Bacteria</taxon>
        <taxon>Pseudomonadati</taxon>
        <taxon>Pseudomonadota</taxon>
        <taxon>Alphaproteobacteria</taxon>
        <taxon>Hyphomicrobiales</taxon>
        <taxon>Methylobacteriaceae</taxon>
        <taxon>Methylobacterium</taxon>
    </lineage>
</organism>
<protein>
    <submittedName>
        <fullName evidence="1">Uncharacterized protein</fullName>
    </submittedName>
</protein>
<accession>A0ABQ4RZN3</accession>
<proteinExistence type="predicted"/>
<evidence type="ECO:0000313" key="1">
    <source>
        <dbReference type="EMBL" id="GJD96323.1"/>
    </source>
</evidence>